<organism evidence="3 4">
    <name type="scientific">Nitrosotalea sinensis</name>
    <dbReference type="NCBI Taxonomy" id="1499975"/>
    <lineage>
        <taxon>Archaea</taxon>
        <taxon>Nitrososphaerota</taxon>
        <taxon>Nitrososphaeria</taxon>
        <taxon>Nitrosotaleales</taxon>
        <taxon>Nitrosotaleaceae</taxon>
        <taxon>Nitrosotalea</taxon>
    </lineage>
</organism>
<feature type="compositionally biased region" description="Gly residues" evidence="1">
    <location>
        <begin position="553"/>
        <end position="593"/>
    </location>
</feature>
<keyword evidence="2" id="KW-0812">Transmembrane</keyword>
<evidence type="ECO:0000313" key="3">
    <source>
        <dbReference type="EMBL" id="SHO48030.1"/>
    </source>
</evidence>
<name>A0A2H1EJC2_9ARCH</name>
<reference evidence="4" key="1">
    <citation type="submission" date="2016-12" db="EMBL/GenBank/DDBJ databases">
        <authorList>
            <person name="Herbold C."/>
        </authorList>
    </citation>
    <scope>NUCLEOTIDE SEQUENCE [LARGE SCALE GENOMIC DNA]</scope>
</reference>
<sequence length="724" mass="75391">MSSTKSTIKKLFGQRMTTKISVPILIAMLLIPTMLASFDAYGQVVTVVPSGNGHLAITQTQDCFAPLTTVLDATYSGPVVVDSYWVDQGTSTDTDITSNPVKKEIGPGEGPSVFAVVFNNRGSVYPITSVTAFLNLPSGFAPTGESANPQLLQKYNQASRVTTNNVALGNYYGQVAPGASFTMYFNINVLPTAKVGTFSTTVVANYVQVGVVGQQCTSALLNVPFVLPGKVVLDASPVTSDLVPQSKDPISIEIDNKGSADATGVVATIVNLGNSKGSTGSNSGGSVVLQSSTTQLVNLGPNTFNLGTIPAKSKAVISTTVYPSTAASGSTQEVQLQINYQNAWGKLSTTNVSTGLVIAPNPPQSLSLSYLGNTTTPVITAALLDDLDFAVENNSTNPMSNIVISLVPQSTSVSIVGPSTWTIQNMSSGDRQVLNTKVYAANTLINTPTSFTLTANYISKGQAQTNSLTLGTFVVGDIKLQIYDLSVTSLGGTSTLAGNLLNQGSTTGLYTTIQLAPSQLIDAMRTARLANSTNDQQSFQSAQADQGSPATGSQGGQNFQGGQGSGGSGNGGQGFQGRGGQGGQGFQGRGGGPSQQFIGDLSPDSPIPFSIPIRGINLLTPGMYQVAFKVTYADDLKNFHNVVLNGTVAISKVPQTANQRNQQTSIFEQIPLPVMGVAGAGIAAAVVFLVRRKKSRSKKLQLLTKGDTDIVSIFDGVKKKDNES</sequence>
<feature type="compositionally biased region" description="Low complexity" evidence="1">
    <location>
        <begin position="535"/>
        <end position="546"/>
    </location>
</feature>
<dbReference type="PANTHER" id="PTHR35902">
    <property type="entry name" value="S-LAYER DOMAIN-LIKE PROTEIN-RELATED"/>
    <property type="match status" value="1"/>
</dbReference>
<dbReference type="RefSeq" id="WP_177346309.1">
    <property type="nucleotide sequence ID" value="NZ_FRFC01000009.1"/>
</dbReference>
<dbReference type="AlphaFoldDB" id="A0A2H1EJC2"/>
<keyword evidence="2" id="KW-1133">Transmembrane helix</keyword>
<accession>A0A2H1EJC2</accession>
<feature type="region of interest" description="Disordered" evidence="1">
    <location>
        <begin position="531"/>
        <end position="603"/>
    </location>
</feature>
<feature type="transmembrane region" description="Helical" evidence="2">
    <location>
        <begin position="670"/>
        <end position="690"/>
    </location>
</feature>
<protein>
    <submittedName>
        <fullName evidence="3">Uncharacterized protein</fullName>
    </submittedName>
</protein>
<feature type="compositionally biased region" description="Low complexity" evidence="1">
    <location>
        <begin position="594"/>
        <end position="603"/>
    </location>
</feature>
<evidence type="ECO:0000313" key="4">
    <source>
        <dbReference type="Proteomes" id="UP000232412"/>
    </source>
</evidence>
<keyword evidence="2" id="KW-0472">Membrane</keyword>
<dbReference type="PANTHER" id="PTHR35902:SF3">
    <property type="entry name" value="NPCBM-ASSOCIATED, NEW3 DOMAIN OF ALPHA-GALACTOSIDASE"/>
    <property type="match status" value="1"/>
</dbReference>
<dbReference type="Proteomes" id="UP000232412">
    <property type="component" value="Unassembled WGS sequence"/>
</dbReference>
<gene>
    <name evidence="3" type="ORF">NSIN_80068</name>
</gene>
<dbReference type="OrthoDB" id="11801at2157"/>
<evidence type="ECO:0000256" key="2">
    <source>
        <dbReference type="SAM" id="Phobius"/>
    </source>
</evidence>
<dbReference type="EMBL" id="FRFC01000009">
    <property type="protein sequence ID" value="SHO48030.1"/>
    <property type="molecule type" value="Genomic_DNA"/>
</dbReference>
<keyword evidence="4" id="KW-1185">Reference proteome</keyword>
<proteinExistence type="predicted"/>
<evidence type="ECO:0000256" key="1">
    <source>
        <dbReference type="SAM" id="MobiDB-lite"/>
    </source>
</evidence>